<sequence length="68" mass="7801">MSRAQVGSYGNVCDSNLETVRIIVRDEDFELSCSLYKTLIERSSITTRFIPVNQKQSEEKSHTFTLNN</sequence>
<accession>A0A8S2W195</accession>
<evidence type="ECO:0000313" key="1">
    <source>
        <dbReference type="EMBL" id="CAF1608846.1"/>
    </source>
</evidence>
<organism evidence="2 3">
    <name type="scientific">Didymodactylos carnosus</name>
    <dbReference type="NCBI Taxonomy" id="1234261"/>
    <lineage>
        <taxon>Eukaryota</taxon>
        <taxon>Metazoa</taxon>
        <taxon>Spiralia</taxon>
        <taxon>Gnathifera</taxon>
        <taxon>Rotifera</taxon>
        <taxon>Eurotatoria</taxon>
        <taxon>Bdelloidea</taxon>
        <taxon>Philodinida</taxon>
        <taxon>Philodinidae</taxon>
        <taxon>Didymodactylos</taxon>
    </lineage>
</organism>
<comment type="caution">
    <text evidence="2">The sequence shown here is derived from an EMBL/GenBank/DDBJ whole genome shotgun (WGS) entry which is preliminary data.</text>
</comment>
<protein>
    <submittedName>
        <fullName evidence="2">Uncharacterized protein</fullName>
    </submittedName>
</protein>
<proteinExistence type="predicted"/>
<feature type="non-terminal residue" evidence="2">
    <location>
        <position position="1"/>
    </location>
</feature>
<gene>
    <name evidence="1" type="ORF">OVA965_LOCUS42542</name>
    <name evidence="2" type="ORF">TMI583_LOCUS44483</name>
</gene>
<name>A0A8S2W195_9BILA</name>
<reference evidence="2" key="1">
    <citation type="submission" date="2021-02" db="EMBL/GenBank/DDBJ databases">
        <authorList>
            <person name="Nowell W R."/>
        </authorList>
    </citation>
    <scope>NUCLEOTIDE SEQUENCE</scope>
</reference>
<dbReference type="Proteomes" id="UP000677228">
    <property type="component" value="Unassembled WGS sequence"/>
</dbReference>
<dbReference type="AlphaFoldDB" id="A0A8S2W195"/>
<dbReference type="EMBL" id="CAJNOK010052616">
    <property type="protein sequence ID" value="CAF1608846.1"/>
    <property type="molecule type" value="Genomic_DNA"/>
</dbReference>
<evidence type="ECO:0000313" key="3">
    <source>
        <dbReference type="Proteomes" id="UP000682733"/>
    </source>
</evidence>
<dbReference type="Proteomes" id="UP000682733">
    <property type="component" value="Unassembled WGS sequence"/>
</dbReference>
<dbReference type="EMBL" id="CAJOBA010076760">
    <property type="protein sequence ID" value="CAF4421635.1"/>
    <property type="molecule type" value="Genomic_DNA"/>
</dbReference>
<evidence type="ECO:0000313" key="2">
    <source>
        <dbReference type="EMBL" id="CAF4421635.1"/>
    </source>
</evidence>